<dbReference type="HOGENOM" id="CLU_072767_1_0_11"/>
<name>C7N606_SLAHD</name>
<dbReference type="CDD" id="cd07750">
    <property type="entry name" value="PolyPPase_VTC_like"/>
    <property type="match status" value="1"/>
</dbReference>
<sequence>MSKDVFQRKEVKYLLTLEQYETIRQGLVGHMQPDMYGRSLIQSVYLDTPDRSIAVRYDGKQVYKEKLRVRRYVPANSNVVPAADCDAVFVELKKKFKGITYKRRVHVNEGVAGALMLADKSYLDALDAFMPARSVLGEPARTAKSVQIASELVATRDRYEGLCPSMLINAVRVAWEPVGASDANIHSEETAGIGDVRITFDESIEYADLQHISREAAAQDFGSCFEAPSHRLLEDGLVLMEVKVLGAYPMWLSELLSSAKAVKSSYTKYGNAVRAHLSGTEAAA</sequence>
<dbReference type="Proteomes" id="UP000002026">
    <property type="component" value="Chromosome"/>
</dbReference>
<accession>C7N606</accession>
<dbReference type="AlphaFoldDB" id="C7N606"/>
<dbReference type="Pfam" id="PF09359">
    <property type="entry name" value="VTC"/>
    <property type="match status" value="1"/>
</dbReference>
<dbReference type="KEGG" id="shi:Shel_13170"/>
<dbReference type="RefSeq" id="WP_012798443.1">
    <property type="nucleotide sequence ID" value="NC_013165.1"/>
</dbReference>
<evidence type="ECO:0000313" key="2">
    <source>
        <dbReference type="EMBL" id="ACV22341.1"/>
    </source>
</evidence>
<organism evidence="2 3">
    <name type="scientific">Slackia heliotrinireducens (strain ATCC 29202 / DSM 20476 / NCTC 11029 / RHS 1)</name>
    <name type="common">Peptococcus heliotrinreducens</name>
    <dbReference type="NCBI Taxonomy" id="471855"/>
    <lineage>
        <taxon>Bacteria</taxon>
        <taxon>Bacillati</taxon>
        <taxon>Actinomycetota</taxon>
        <taxon>Coriobacteriia</taxon>
        <taxon>Eggerthellales</taxon>
        <taxon>Eggerthellaceae</taxon>
        <taxon>Slackia</taxon>
    </lineage>
</organism>
<reference evidence="2 3" key="1">
    <citation type="journal article" date="2009" name="Stand. Genomic Sci.">
        <title>Complete genome sequence of Slackia heliotrinireducens type strain (RHS 1).</title>
        <authorList>
            <person name="Pukall R."/>
            <person name="Lapidus A."/>
            <person name="Nolan M."/>
            <person name="Copeland A."/>
            <person name="Glavina Del Rio T."/>
            <person name="Lucas S."/>
            <person name="Chen F."/>
            <person name="Tice H."/>
            <person name="Cheng J.F."/>
            <person name="Chertkov O."/>
            <person name="Bruce D."/>
            <person name="Goodwin L."/>
            <person name="Kuske C."/>
            <person name="Brettin T."/>
            <person name="Detter J.C."/>
            <person name="Han C."/>
            <person name="Pitluck S."/>
            <person name="Pati A."/>
            <person name="Mavrommatis K."/>
            <person name="Ivanova N."/>
            <person name="Ovchinnikova G."/>
            <person name="Chen A."/>
            <person name="Palaniappan K."/>
            <person name="Schneider S."/>
            <person name="Rohde M."/>
            <person name="Chain P."/>
            <person name="D'haeseleer P."/>
            <person name="Goker M."/>
            <person name="Bristow J."/>
            <person name="Eisen J.A."/>
            <person name="Markowitz V."/>
            <person name="Kyrpides N.C."/>
            <person name="Klenk H.P."/>
            <person name="Hugenholtz P."/>
        </authorList>
    </citation>
    <scope>NUCLEOTIDE SEQUENCE [LARGE SCALE GENOMIC DNA]</scope>
    <source>
        <strain evidence="3">ATCC 29202 / DSM 20476 / NCTC 11029 / RHS 1</strain>
    </source>
</reference>
<dbReference type="InterPro" id="IPR042267">
    <property type="entry name" value="VTC_sf"/>
</dbReference>
<dbReference type="Gene3D" id="3.20.100.30">
    <property type="entry name" value="VTC, catalytic tunnel domain"/>
    <property type="match status" value="1"/>
</dbReference>
<keyword evidence="3" id="KW-1185">Reference proteome</keyword>
<dbReference type="GO" id="GO:0006799">
    <property type="term" value="P:polyphosphate biosynthetic process"/>
    <property type="evidence" value="ECO:0007669"/>
    <property type="project" value="UniProtKB-ARBA"/>
</dbReference>
<proteinExistence type="predicted"/>
<protein>
    <submittedName>
        <fullName evidence="2">VTC domain-containing protein</fullName>
    </submittedName>
</protein>
<evidence type="ECO:0000313" key="3">
    <source>
        <dbReference type="Proteomes" id="UP000002026"/>
    </source>
</evidence>
<dbReference type="InterPro" id="IPR018966">
    <property type="entry name" value="VTC_domain"/>
</dbReference>
<feature type="domain" description="VTC" evidence="1">
    <location>
        <begin position="7"/>
        <end position="274"/>
    </location>
</feature>
<gene>
    <name evidence="2" type="ordered locus">Shel_13170</name>
</gene>
<dbReference type="STRING" id="471855.Shel_13170"/>
<dbReference type="EMBL" id="CP001684">
    <property type="protein sequence ID" value="ACV22341.1"/>
    <property type="molecule type" value="Genomic_DNA"/>
</dbReference>
<evidence type="ECO:0000259" key="1">
    <source>
        <dbReference type="Pfam" id="PF09359"/>
    </source>
</evidence>
<dbReference type="eggNOG" id="COG5036">
    <property type="taxonomic scope" value="Bacteria"/>
</dbReference>